<dbReference type="EMBL" id="CP002278">
    <property type="protein sequence ID" value="ADP78026.1"/>
    <property type="molecule type" value="Genomic_DNA"/>
</dbReference>
<dbReference type="HOGENOM" id="CLU_187355_0_0_2"/>
<dbReference type="KEGG" id="mfv:Mfer_1240"/>
<gene>
    <name evidence="2" type="ordered locus">Mfer_1240</name>
</gene>
<proteinExistence type="predicted"/>
<dbReference type="InterPro" id="IPR015166">
    <property type="entry name" value="DUF1922"/>
</dbReference>
<evidence type="ECO:0000313" key="2">
    <source>
        <dbReference type="EMBL" id="ADP78026.1"/>
    </source>
</evidence>
<dbReference type="Pfam" id="PF09082">
    <property type="entry name" value="DUF1922"/>
    <property type="match status" value="1"/>
</dbReference>
<feature type="domain" description="DUF1922" evidence="1">
    <location>
        <begin position="1"/>
        <end position="56"/>
    </location>
</feature>
<dbReference type="STRING" id="523846.Mfer_1240"/>
<accession>E3GWV7</accession>
<protein>
    <recommendedName>
        <fullName evidence="1">DUF1922 domain-containing protein</fullName>
    </recommendedName>
</protein>
<name>E3GWV7_METFV</name>
<dbReference type="SUPFAM" id="SSF57821">
    <property type="entry name" value="Hypothetical protein MTH1184"/>
    <property type="match status" value="1"/>
</dbReference>
<dbReference type="Proteomes" id="UP000002315">
    <property type="component" value="Chromosome"/>
</dbReference>
<dbReference type="OrthoDB" id="68547at2157"/>
<keyword evidence="3" id="KW-1185">Reference proteome</keyword>
<sequence length="74" mass="8561">MYLIFRCDCGRALYVHESNSVKRCVCGRLIKVKSRRILGKVNSFEEASEIVRKLQEEKYGKAVLMTADKYGENE</sequence>
<dbReference type="Gene3D" id="3.90.820.10">
    <property type="entry name" value="Structural Genomics, Unknown Function 30-nov-00 1gh9 Mol_id"/>
    <property type="match status" value="1"/>
</dbReference>
<evidence type="ECO:0000259" key="1">
    <source>
        <dbReference type="Pfam" id="PF09082"/>
    </source>
</evidence>
<evidence type="ECO:0000313" key="3">
    <source>
        <dbReference type="Proteomes" id="UP000002315"/>
    </source>
</evidence>
<dbReference type="InterPro" id="IPR036304">
    <property type="entry name" value="MTH1184"/>
</dbReference>
<organism evidence="2 3">
    <name type="scientific">Methanothermus fervidus (strain ATCC 43054 / DSM 2088 / JCM 10308 / V24 S)</name>
    <dbReference type="NCBI Taxonomy" id="523846"/>
    <lineage>
        <taxon>Archaea</taxon>
        <taxon>Methanobacteriati</taxon>
        <taxon>Methanobacteriota</taxon>
        <taxon>Methanomada group</taxon>
        <taxon>Methanobacteria</taxon>
        <taxon>Methanobacteriales</taxon>
        <taxon>Methanothermaceae</taxon>
        <taxon>Methanothermus</taxon>
    </lineage>
</organism>
<dbReference type="AlphaFoldDB" id="E3GWV7"/>
<reference evidence="2 3" key="1">
    <citation type="journal article" date="2010" name="Stand. Genomic Sci.">
        <title>Complete genome sequence of Methanothermus fervidus type strain (V24S).</title>
        <authorList>
            <person name="Anderson I."/>
            <person name="Djao O.D."/>
            <person name="Misra M."/>
            <person name="Chertkov O."/>
            <person name="Nolan M."/>
            <person name="Lucas S."/>
            <person name="Lapidus A."/>
            <person name="Del Rio T.G."/>
            <person name="Tice H."/>
            <person name="Cheng J.F."/>
            <person name="Tapia R."/>
            <person name="Han C."/>
            <person name="Goodwin L."/>
            <person name="Pitluck S."/>
            <person name="Liolios K."/>
            <person name="Ivanova N."/>
            <person name="Mavromatis K."/>
            <person name="Mikhailova N."/>
            <person name="Pati A."/>
            <person name="Brambilla E."/>
            <person name="Chen A."/>
            <person name="Palaniappan K."/>
            <person name="Land M."/>
            <person name="Hauser L."/>
            <person name="Chang Y.J."/>
            <person name="Jeffries C.D."/>
            <person name="Sikorski J."/>
            <person name="Spring S."/>
            <person name="Rohde M."/>
            <person name="Eichinger K."/>
            <person name="Huber H."/>
            <person name="Wirth R."/>
            <person name="Goker M."/>
            <person name="Detter J.C."/>
            <person name="Woyke T."/>
            <person name="Bristow J."/>
            <person name="Eisen J.A."/>
            <person name="Markowitz V."/>
            <person name="Hugenholtz P."/>
            <person name="Klenk H.P."/>
            <person name="Kyrpides N.C."/>
        </authorList>
    </citation>
    <scope>NUCLEOTIDE SEQUENCE [LARGE SCALE GENOMIC DNA]</scope>
    <source>
        <strain evidence="3">ATCC 43054 / DSM 2088 / JCM 10308 / V24 S</strain>
    </source>
</reference>